<keyword evidence="9" id="KW-1185">Reference proteome</keyword>
<feature type="region of interest" description="Disordered" evidence="6">
    <location>
        <begin position="99"/>
        <end position="154"/>
    </location>
</feature>
<dbReference type="GO" id="GO:0005634">
    <property type="term" value="C:nucleus"/>
    <property type="evidence" value="ECO:0007669"/>
    <property type="project" value="UniProtKB-SubCell"/>
</dbReference>
<dbReference type="GeneID" id="4588464"/>
<gene>
    <name evidence="8" type="ORF">NFIA_100230</name>
</gene>
<evidence type="ECO:0000256" key="1">
    <source>
        <dbReference type="ARBA" id="ARBA00004123"/>
    </source>
</evidence>
<evidence type="ECO:0000256" key="3">
    <source>
        <dbReference type="ARBA" id="ARBA00023015"/>
    </source>
</evidence>
<dbReference type="GO" id="GO:0008270">
    <property type="term" value="F:zinc ion binding"/>
    <property type="evidence" value="ECO:0007669"/>
    <property type="project" value="InterPro"/>
</dbReference>
<dbReference type="OMA" id="FAYRICG"/>
<dbReference type="Proteomes" id="UP000006702">
    <property type="component" value="Unassembled WGS sequence"/>
</dbReference>
<dbReference type="InterPro" id="IPR050815">
    <property type="entry name" value="TF_fung"/>
</dbReference>
<keyword evidence="4" id="KW-0804">Transcription</keyword>
<organism evidence="8 9">
    <name type="scientific">Neosartorya fischeri (strain ATCC 1020 / DSM 3700 / CBS 544.65 / FGSC A1164 / JCM 1740 / NRRL 181 / WB 181)</name>
    <name type="common">Aspergillus fischerianus</name>
    <dbReference type="NCBI Taxonomy" id="331117"/>
    <lineage>
        <taxon>Eukaryota</taxon>
        <taxon>Fungi</taxon>
        <taxon>Dikarya</taxon>
        <taxon>Ascomycota</taxon>
        <taxon>Pezizomycotina</taxon>
        <taxon>Eurotiomycetes</taxon>
        <taxon>Eurotiomycetidae</taxon>
        <taxon>Eurotiales</taxon>
        <taxon>Aspergillaceae</taxon>
        <taxon>Aspergillus</taxon>
        <taxon>Aspergillus subgen. Fumigati</taxon>
    </lineage>
</organism>
<protein>
    <submittedName>
        <fullName evidence="8">Fungal specific transcription factor, putative</fullName>
    </submittedName>
</protein>
<evidence type="ECO:0000256" key="6">
    <source>
        <dbReference type="SAM" id="MobiDB-lite"/>
    </source>
</evidence>
<proteinExistence type="predicted"/>
<keyword evidence="3" id="KW-0805">Transcription regulation</keyword>
<dbReference type="GO" id="GO:0000981">
    <property type="term" value="F:DNA-binding transcription factor activity, RNA polymerase II-specific"/>
    <property type="evidence" value="ECO:0007669"/>
    <property type="project" value="InterPro"/>
</dbReference>
<name>A1DBZ6_NEOFI</name>
<dbReference type="PANTHER" id="PTHR47338:SF20">
    <property type="entry name" value="ZN(II)2CYS6 TRANSCRIPTION FACTOR (EUROFUNG)"/>
    <property type="match status" value="1"/>
</dbReference>
<dbReference type="RefSeq" id="XP_001262283.1">
    <property type="nucleotide sequence ID" value="XM_001262282.1"/>
</dbReference>
<keyword evidence="2" id="KW-0479">Metal-binding</keyword>
<dbReference type="KEGG" id="nfi:NFIA_100230"/>
<evidence type="ECO:0000256" key="4">
    <source>
        <dbReference type="ARBA" id="ARBA00023163"/>
    </source>
</evidence>
<dbReference type="GO" id="GO:0006351">
    <property type="term" value="P:DNA-templated transcription"/>
    <property type="evidence" value="ECO:0007669"/>
    <property type="project" value="InterPro"/>
</dbReference>
<dbReference type="PANTHER" id="PTHR47338">
    <property type="entry name" value="ZN(II)2CYS6 TRANSCRIPTION FACTOR (EUROFUNG)-RELATED"/>
    <property type="match status" value="1"/>
</dbReference>
<feature type="compositionally biased region" description="Basic and acidic residues" evidence="6">
    <location>
        <begin position="121"/>
        <end position="136"/>
    </location>
</feature>
<dbReference type="EMBL" id="DS027694">
    <property type="protein sequence ID" value="EAW20386.1"/>
    <property type="molecule type" value="Genomic_DNA"/>
</dbReference>
<dbReference type="HOGENOM" id="CLU_023880_2_0_1"/>
<evidence type="ECO:0000256" key="2">
    <source>
        <dbReference type="ARBA" id="ARBA00022723"/>
    </source>
</evidence>
<sequence length="577" mass="63849">MNVYRIPRIPGPWICHPVCRTAANRRSPQGGHCGRILRPSAAASVAAATPALTLGQTGSVDVLHPQSPLTPRLRTSCRLPVGIRASNGLRKLVSRADHAREGATRHFPSAPPALSTVDNPVDGRADSHAATDEAGHVHTGGQKLARTQLPHRTRRGDDFPTILFLDPGLLQHGQVDTAHSTVSVPPHILHLLGDLDEIRFTAGRFFDHIHKWMPFISKKRFYDTYLQPAFHACPDVVLLLLALKLITTFPPAGARGPRTPLYDAVRRFYVEVEGAFSILVLQAGVLVALYELGHGIYPAAYLSIGACARYAHALGINVSRTVPSRRVLTFVEVEERRRVWWAIVILDRFVSIGCPGRPFAADDPRLDDLLPADDAAWDQGTVRPEDLSTLSSPMTGHMSKFALLCQAARLLGQVLHHLGSDVSIHDEVWMQLDRTLQSMLAAALNIDCPDYDQITFVYSALVALYTPWLVPDRAPDPHSDRSRRARVVLDQITDRISANLVERQCFLGRDLEDMSPWGLYFAYRICGAHMGAQRETPHAAAVMQSLREAFRTMKVRWNVAGVYLQLLEAQEAIHLGI</sequence>
<dbReference type="eggNOG" id="ENOG502SID0">
    <property type="taxonomic scope" value="Eukaryota"/>
</dbReference>
<reference evidence="9" key="1">
    <citation type="journal article" date="2008" name="PLoS Genet.">
        <title>Genomic islands in the pathogenic filamentous fungus Aspergillus fumigatus.</title>
        <authorList>
            <person name="Fedorova N.D."/>
            <person name="Khaldi N."/>
            <person name="Joardar V.S."/>
            <person name="Maiti R."/>
            <person name="Amedeo P."/>
            <person name="Anderson M.J."/>
            <person name="Crabtree J."/>
            <person name="Silva J.C."/>
            <person name="Badger J.H."/>
            <person name="Albarraq A."/>
            <person name="Angiuoli S."/>
            <person name="Bussey H."/>
            <person name="Bowyer P."/>
            <person name="Cotty P.J."/>
            <person name="Dyer P.S."/>
            <person name="Egan A."/>
            <person name="Galens K."/>
            <person name="Fraser-Liggett C.M."/>
            <person name="Haas B.J."/>
            <person name="Inman J.M."/>
            <person name="Kent R."/>
            <person name="Lemieux S."/>
            <person name="Malavazi I."/>
            <person name="Orvis J."/>
            <person name="Roemer T."/>
            <person name="Ronning C.M."/>
            <person name="Sundaram J.P."/>
            <person name="Sutton G."/>
            <person name="Turner G."/>
            <person name="Venter J.C."/>
            <person name="White O.R."/>
            <person name="Whitty B.R."/>
            <person name="Youngman P."/>
            <person name="Wolfe K.H."/>
            <person name="Goldman G.H."/>
            <person name="Wortman J.R."/>
            <person name="Jiang B."/>
            <person name="Denning D.W."/>
            <person name="Nierman W.C."/>
        </authorList>
    </citation>
    <scope>NUCLEOTIDE SEQUENCE [LARGE SCALE GENOMIC DNA]</scope>
    <source>
        <strain evidence="9">ATCC 1020 / DSM 3700 / CBS 544.65 / FGSC A1164 / JCM 1740 / NRRL 181 / WB 181</strain>
    </source>
</reference>
<evidence type="ECO:0000313" key="8">
    <source>
        <dbReference type="EMBL" id="EAW20386.1"/>
    </source>
</evidence>
<dbReference type="CDD" id="cd12148">
    <property type="entry name" value="fungal_TF_MHR"/>
    <property type="match status" value="1"/>
</dbReference>
<keyword evidence="5" id="KW-0539">Nucleus</keyword>
<evidence type="ECO:0000259" key="7">
    <source>
        <dbReference type="SMART" id="SM00906"/>
    </source>
</evidence>
<accession>A1DBZ6</accession>
<evidence type="ECO:0000313" key="9">
    <source>
        <dbReference type="Proteomes" id="UP000006702"/>
    </source>
</evidence>
<evidence type="ECO:0000256" key="5">
    <source>
        <dbReference type="ARBA" id="ARBA00023242"/>
    </source>
</evidence>
<feature type="domain" description="Xylanolytic transcriptional activator regulatory" evidence="7">
    <location>
        <begin position="300"/>
        <end position="377"/>
    </location>
</feature>
<dbReference type="SMART" id="SM00906">
    <property type="entry name" value="Fungal_trans"/>
    <property type="match status" value="1"/>
</dbReference>
<comment type="subcellular location">
    <subcellularLocation>
        <location evidence="1">Nucleus</location>
    </subcellularLocation>
</comment>
<dbReference type="VEuPathDB" id="FungiDB:NFIA_100230"/>
<dbReference type="Pfam" id="PF04082">
    <property type="entry name" value="Fungal_trans"/>
    <property type="match status" value="1"/>
</dbReference>
<dbReference type="OrthoDB" id="270167at2759"/>
<dbReference type="STRING" id="331117.A1DBZ6"/>
<dbReference type="InterPro" id="IPR007219">
    <property type="entry name" value="XnlR_reg_dom"/>
</dbReference>
<dbReference type="AlphaFoldDB" id="A1DBZ6"/>
<dbReference type="GO" id="GO:0003677">
    <property type="term" value="F:DNA binding"/>
    <property type="evidence" value="ECO:0007669"/>
    <property type="project" value="InterPro"/>
</dbReference>